<dbReference type="CDD" id="cd04301">
    <property type="entry name" value="NAT_SF"/>
    <property type="match status" value="1"/>
</dbReference>
<dbReference type="SUPFAM" id="SSF55729">
    <property type="entry name" value="Acyl-CoA N-acyltransferases (Nat)"/>
    <property type="match status" value="1"/>
</dbReference>
<dbReference type="STRING" id="402384.HM131_14055"/>
<dbReference type="Proteomes" id="UP000192527">
    <property type="component" value="Chromosome"/>
</dbReference>
<keyword evidence="3" id="KW-1185">Reference proteome</keyword>
<gene>
    <name evidence="2" type="ORF">HM131_14055</name>
</gene>
<evidence type="ECO:0000259" key="1">
    <source>
        <dbReference type="PROSITE" id="PS51186"/>
    </source>
</evidence>
<dbReference type="InterPro" id="IPR016181">
    <property type="entry name" value="Acyl_CoA_acyltransferase"/>
</dbReference>
<dbReference type="RefSeq" id="WP_085030362.1">
    <property type="nucleotide sequence ID" value="NZ_CP020772.1"/>
</dbReference>
<dbReference type="Pfam" id="PF00583">
    <property type="entry name" value="Acetyltransf_1"/>
    <property type="match status" value="1"/>
</dbReference>
<keyword evidence="2" id="KW-0808">Transferase</keyword>
<organism evidence="2 3">
    <name type="scientific">Halobacillus mangrovi</name>
    <dbReference type="NCBI Taxonomy" id="402384"/>
    <lineage>
        <taxon>Bacteria</taxon>
        <taxon>Bacillati</taxon>
        <taxon>Bacillota</taxon>
        <taxon>Bacilli</taxon>
        <taxon>Bacillales</taxon>
        <taxon>Bacillaceae</taxon>
        <taxon>Halobacillus</taxon>
    </lineage>
</organism>
<dbReference type="KEGG" id="hmn:HM131_14055"/>
<dbReference type="EMBL" id="CP020772">
    <property type="protein sequence ID" value="ARI77901.1"/>
    <property type="molecule type" value="Genomic_DNA"/>
</dbReference>
<dbReference type="AlphaFoldDB" id="A0A1W5ZXC6"/>
<dbReference type="OrthoDB" id="9795206at2"/>
<dbReference type="GO" id="GO:0016747">
    <property type="term" value="F:acyltransferase activity, transferring groups other than amino-acyl groups"/>
    <property type="evidence" value="ECO:0007669"/>
    <property type="project" value="InterPro"/>
</dbReference>
<name>A0A1W5ZXC6_9BACI</name>
<accession>A0A1W5ZXC6</accession>
<reference evidence="2 3" key="1">
    <citation type="submission" date="2017-04" db="EMBL/GenBank/DDBJ databases">
        <title>The whole genome sequencing and assembly of Halobacillus mangrovi strain.</title>
        <authorList>
            <person name="Lee S.-J."/>
            <person name="Park M.-K."/>
            <person name="Kim J.-Y."/>
            <person name="Lee Y.-J."/>
            <person name="Yi H."/>
            <person name="Bahn Y.-S."/>
            <person name="Kim J.F."/>
            <person name="Lee D.-W."/>
        </authorList>
    </citation>
    <scope>NUCLEOTIDE SEQUENCE [LARGE SCALE GENOMIC DNA]</scope>
    <source>
        <strain evidence="2 3">KTB 131</strain>
    </source>
</reference>
<dbReference type="PANTHER" id="PTHR43415">
    <property type="entry name" value="SPERMIDINE N(1)-ACETYLTRANSFERASE"/>
    <property type="match status" value="1"/>
</dbReference>
<protein>
    <submittedName>
        <fullName evidence="2">GNAT family N-acetyltransferase</fullName>
    </submittedName>
</protein>
<dbReference type="InterPro" id="IPR000182">
    <property type="entry name" value="GNAT_dom"/>
</dbReference>
<evidence type="ECO:0000313" key="3">
    <source>
        <dbReference type="Proteomes" id="UP000192527"/>
    </source>
</evidence>
<proteinExistence type="predicted"/>
<sequence length="176" mass="20507">MNIQFHKLTKPTEAIREAFDRWENDPALISLTRPNQSQADIELTKTVSFEDLTERVKDHHIYLIYLDGQLVGEMNYMIDPPHLFKKVPQTAWIGITIGEAEARGKGIGRLSIKHLEKEIEQEGLRRIELGVFEFNESAFQLYKKMGYQEIGRIKDFTFCKGKLWADIRMEKHVKGN</sequence>
<dbReference type="Gene3D" id="3.40.630.30">
    <property type="match status" value="1"/>
</dbReference>
<evidence type="ECO:0000313" key="2">
    <source>
        <dbReference type="EMBL" id="ARI77901.1"/>
    </source>
</evidence>
<dbReference type="PROSITE" id="PS51186">
    <property type="entry name" value="GNAT"/>
    <property type="match status" value="1"/>
</dbReference>
<dbReference type="PANTHER" id="PTHR43415:SF3">
    <property type="entry name" value="GNAT-FAMILY ACETYLTRANSFERASE"/>
    <property type="match status" value="1"/>
</dbReference>
<feature type="domain" description="N-acetyltransferase" evidence="1">
    <location>
        <begin position="13"/>
        <end position="174"/>
    </location>
</feature>